<dbReference type="STRING" id="233412.HD_0879"/>
<dbReference type="EMBL" id="AE017143">
    <property type="protein sequence ID" value="AAP95765.1"/>
    <property type="molecule type" value="Genomic_DNA"/>
</dbReference>
<dbReference type="Pfam" id="PF00881">
    <property type="entry name" value="Nitroreductase"/>
    <property type="match status" value="1"/>
</dbReference>
<evidence type="ECO:0000256" key="4">
    <source>
        <dbReference type="ARBA" id="ARBA00022857"/>
    </source>
</evidence>
<dbReference type="InterPro" id="IPR000415">
    <property type="entry name" value="Nitroreductase-like"/>
</dbReference>
<dbReference type="InterPro" id="IPR029479">
    <property type="entry name" value="Nitroreductase"/>
</dbReference>
<evidence type="ECO:0000256" key="1">
    <source>
        <dbReference type="ARBA" id="ARBA00007118"/>
    </source>
</evidence>
<feature type="binding site" evidence="8">
    <location>
        <position position="41"/>
    </location>
    <ligand>
        <name>FMN</name>
        <dbReference type="ChEBI" id="CHEBI:58210"/>
        <note>ligand shared between dimeric partners</note>
    </ligand>
</feature>
<evidence type="ECO:0000259" key="9">
    <source>
        <dbReference type="Pfam" id="PF00881"/>
    </source>
</evidence>
<feature type="binding site" description="in other chain" evidence="8">
    <location>
        <begin position="134"/>
        <end position="136"/>
    </location>
    <ligand>
        <name>FMN</name>
        <dbReference type="ChEBI" id="CHEBI:58210"/>
        <note>ligand shared between dimeric partners</note>
    </ligand>
</feature>
<dbReference type="AlphaFoldDB" id="Q7VMT8"/>
<evidence type="ECO:0000256" key="2">
    <source>
        <dbReference type="ARBA" id="ARBA00022630"/>
    </source>
</evidence>
<comment type="cofactor">
    <cofactor evidence="8">
        <name>FMN</name>
        <dbReference type="ChEBI" id="CHEBI:58210"/>
    </cofactor>
    <text evidence="8">Binds 1 FMN per subunit.</text>
</comment>
<evidence type="ECO:0000256" key="7">
    <source>
        <dbReference type="PIRNR" id="PIRNR000232"/>
    </source>
</evidence>
<dbReference type="PIRSF" id="PIRSF000232">
    <property type="entry name" value="YdjA"/>
    <property type="match status" value="1"/>
</dbReference>
<dbReference type="InterPro" id="IPR052530">
    <property type="entry name" value="NAD(P)H_nitroreductase"/>
</dbReference>
<keyword evidence="2 7" id="KW-0285">Flavoprotein</keyword>
<gene>
    <name evidence="10" type="ordered locus">HD_0879</name>
</gene>
<evidence type="ECO:0000256" key="3">
    <source>
        <dbReference type="ARBA" id="ARBA00022643"/>
    </source>
</evidence>
<dbReference type="Proteomes" id="UP000001022">
    <property type="component" value="Chromosome"/>
</dbReference>
<protein>
    <recommendedName>
        <fullName evidence="7">Putative NAD(P)H nitroreductase</fullName>
        <ecNumber evidence="7">1.-.-.-</ecNumber>
    </recommendedName>
</protein>
<dbReference type="GO" id="GO:0016491">
    <property type="term" value="F:oxidoreductase activity"/>
    <property type="evidence" value="ECO:0007669"/>
    <property type="project" value="UniProtKB-UniRule"/>
</dbReference>
<evidence type="ECO:0000256" key="6">
    <source>
        <dbReference type="ARBA" id="ARBA00023027"/>
    </source>
</evidence>
<dbReference type="HOGENOM" id="CLU_070764_5_0_6"/>
<feature type="binding site" evidence="8">
    <location>
        <position position="37"/>
    </location>
    <ligand>
        <name>FMN</name>
        <dbReference type="ChEBI" id="CHEBI:58210"/>
        <note>ligand shared between dimeric partners</note>
    </ligand>
</feature>
<dbReference type="KEGG" id="hdu:HD_0879"/>
<dbReference type="DNASU" id="1490822"/>
<feature type="binding site" description="in other chain" evidence="8">
    <location>
        <begin position="12"/>
        <end position="14"/>
    </location>
    <ligand>
        <name>FMN</name>
        <dbReference type="ChEBI" id="CHEBI:58210"/>
        <note>ligand shared between dimeric partners</note>
    </ligand>
</feature>
<keyword evidence="3 7" id="KW-0288">FMN</keyword>
<comment type="similarity">
    <text evidence="1 7">Belongs to the nitroreductase family.</text>
</comment>
<dbReference type="PANTHER" id="PTHR43821:SF1">
    <property type="entry name" value="NAD(P)H NITROREDUCTASE YDJA-RELATED"/>
    <property type="match status" value="1"/>
</dbReference>
<name>Q7VMT8_HAEDU</name>
<organism evidence="10 11">
    <name type="scientific">Haemophilus ducreyi (strain 35000HP / ATCC 700724)</name>
    <dbReference type="NCBI Taxonomy" id="233412"/>
    <lineage>
        <taxon>Bacteria</taxon>
        <taxon>Pseudomonadati</taxon>
        <taxon>Pseudomonadota</taxon>
        <taxon>Gammaproteobacteria</taxon>
        <taxon>Pasteurellales</taxon>
        <taxon>Pasteurellaceae</taxon>
        <taxon>Haemophilus</taxon>
    </lineage>
</organism>
<dbReference type="CDD" id="cd02135">
    <property type="entry name" value="YdjA-like"/>
    <property type="match status" value="1"/>
</dbReference>
<dbReference type="InterPro" id="IPR026021">
    <property type="entry name" value="YdjA-like"/>
</dbReference>
<evidence type="ECO:0000256" key="8">
    <source>
        <dbReference type="PIRSR" id="PIRSR000232-1"/>
    </source>
</evidence>
<proteinExistence type="inferred from homology"/>
<feature type="domain" description="Nitroreductase" evidence="9">
    <location>
        <begin position="10"/>
        <end position="164"/>
    </location>
</feature>
<keyword evidence="4 7" id="KW-0521">NADP</keyword>
<keyword evidence="5 7" id="KW-0560">Oxidoreductase</keyword>
<evidence type="ECO:0000313" key="11">
    <source>
        <dbReference type="Proteomes" id="UP000001022"/>
    </source>
</evidence>
<reference evidence="11" key="1">
    <citation type="submission" date="2003-06" db="EMBL/GenBank/DDBJ databases">
        <title>The complete genome sequence of Haemophilus ducreyi.</title>
        <authorList>
            <person name="Munson R.S. Jr."/>
            <person name="Ray W.C."/>
            <person name="Mahairas G."/>
            <person name="Sabo P."/>
            <person name="Mungur R."/>
            <person name="Johnson L."/>
            <person name="Nguyen D."/>
            <person name="Wang J."/>
            <person name="Forst C."/>
            <person name="Hood L."/>
        </authorList>
    </citation>
    <scope>NUCLEOTIDE SEQUENCE [LARGE SCALE GENOMIC DNA]</scope>
    <source>
        <strain evidence="11">35000HP / ATCC 700724</strain>
    </source>
</reference>
<evidence type="ECO:0000256" key="5">
    <source>
        <dbReference type="ARBA" id="ARBA00023002"/>
    </source>
</evidence>
<keyword evidence="6 7" id="KW-0520">NAD</keyword>
<accession>Q7VMT8</accession>
<dbReference type="PANTHER" id="PTHR43821">
    <property type="entry name" value="NAD(P)H NITROREDUCTASE YDJA-RELATED"/>
    <property type="match status" value="1"/>
</dbReference>
<evidence type="ECO:0000313" key="10">
    <source>
        <dbReference type="EMBL" id="AAP95765.1"/>
    </source>
</evidence>
<dbReference type="eggNOG" id="COG0778">
    <property type="taxonomic scope" value="Bacteria"/>
</dbReference>
<dbReference type="SUPFAM" id="SSF55469">
    <property type="entry name" value="FMN-dependent nitroreductase-like"/>
    <property type="match status" value="1"/>
</dbReference>
<sequence length="189" mass="21007">MTMKTLELLQRRRSNKKLGQIAPNAEQLQHMFKAALRAPDHGKLKPYHFVVIEKQSMSMLKACLVDAAIEFEMDEKNALKADKIAEQAPLMIGIVAKIDHQSEKVPAWEQMISAGCATYAMQLAANALGFDTVWISNQWVEGKMLRQAFGCQTGDKIIGLLLVGSPKEARDGISLARETENTEGFVSYL</sequence>
<dbReference type="Gene3D" id="3.40.109.10">
    <property type="entry name" value="NADH Oxidase"/>
    <property type="match status" value="1"/>
</dbReference>
<keyword evidence="11" id="KW-1185">Reference proteome</keyword>
<dbReference type="EC" id="1.-.-.-" evidence="7"/>